<keyword evidence="9 12" id="KW-0408">Iron</keyword>
<dbReference type="Gene3D" id="1.10.630.10">
    <property type="entry name" value="Cytochrome P450"/>
    <property type="match status" value="1"/>
</dbReference>
<evidence type="ECO:0000256" key="5">
    <source>
        <dbReference type="ARBA" id="ARBA00022692"/>
    </source>
</evidence>
<feature type="chain" id="PRO_5013600851" evidence="15">
    <location>
        <begin position="27"/>
        <end position="502"/>
    </location>
</feature>
<evidence type="ECO:0000256" key="1">
    <source>
        <dbReference type="ARBA" id="ARBA00001971"/>
    </source>
</evidence>
<keyword evidence="6 12" id="KW-0479">Metal-binding</keyword>
<evidence type="ECO:0000256" key="4">
    <source>
        <dbReference type="ARBA" id="ARBA00022617"/>
    </source>
</evidence>
<evidence type="ECO:0000256" key="2">
    <source>
        <dbReference type="ARBA" id="ARBA00004167"/>
    </source>
</evidence>
<dbReference type="GO" id="GO:0005506">
    <property type="term" value="F:iron ion binding"/>
    <property type="evidence" value="ECO:0007669"/>
    <property type="project" value="InterPro"/>
</dbReference>
<feature type="transmembrane region" description="Helical" evidence="14">
    <location>
        <begin position="443"/>
        <end position="465"/>
    </location>
</feature>
<evidence type="ECO:0000313" key="16">
    <source>
        <dbReference type="EMBL" id="PIN18173.1"/>
    </source>
</evidence>
<evidence type="ECO:0000256" key="8">
    <source>
        <dbReference type="ARBA" id="ARBA00023002"/>
    </source>
</evidence>
<keyword evidence="7 14" id="KW-1133">Transmembrane helix</keyword>
<dbReference type="PROSITE" id="PS00086">
    <property type="entry name" value="CYTOCHROME_P450"/>
    <property type="match status" value="1"/>
</dbReference>
<dbReference type="GO" id="GO:0004497">
    <property type="term" value="F:monooxygenase activity"/>
    <property type="evidence" value="ECO:0007669"/>
    <property type="project" value="UniProtKB-KW"/>
</dbReference>
<evidence type="ECO:0000256" key="11">
    <source>
        <dbReference type="ARBA" id="ARBA00023136"/>
    </source>
</evidence>
<dbReference type="STRING" id="429701.A0A2G9HL65"/>
<dbReference type="GO" id="GO:0016705">
    <property type="term" value="F:oxidoreductase activity, acting on paired donors, with incorporation or reduction of molecular oxygen"/>
    <property type="evidence" value="ECO:0007669"/>
    <property type="project" value="InterPro"/>
</dbReference>
<evidence type="ECO:0000256" key="9">
    <source>
        <dbReference type="ARBA" id="ARBA00023004"/>
    </source>
</evidence>
<accession>A0A2G9HL65</accession>
<dbReference type="AlphaFoldDB" id="A0A2G9HL65"/>
<dbReference type="InterPro" id="IPR002401">
    <property type="entry name" value="Cyt_P450_E_grp-I"/>
</dbReference>
<evidence type="ECO:0000256" key="10">
    <source>
        <dbReference type="ARBA" id="ARBA00023033"/>
    </source>
</evidence>
<keyword evidence="15" id="KW-0732">Signal</keyword>
<evidence type="ECO:0000256" key="13">
    <source>
        <dbReference type="RuleBase" id="RU000461"/>
    </source>
</evidence>
<dbReference type="InterPro" id="IPR001128">
    <property type="entry name" value="Cyt_P450"/>
</dbReference>
<comment type="caution">
    <text evidence="16">The sequence shown here is derived from an EMBL/GenBank/DDBJ whole genome shotgun (WGS) entry which is preliminary data.</text>
</comment>
<keyword evidence="8 13" id="KW-0560">Oxidoreductase</keyword>
<evidence type="ECO:0000256" key="7">
    <source>
        <dbReference type="ARBA" id="ARBA00022989"/>
    </source>
</evidence>
<dbReference type="GO" id="GO:0020037">
    <property type="term" value="F:heme binding"/>
    <property type="evidence" value="ECO:0007669"/>
    <property type="project" value="InterPro"/>
</dbReference>
<dbReference type="PANTHER" id="PTHR47955:SF22">
    <property type="entry name" value="CYTOCHROME P450 83B1-LIKE"/>
    <property type="match status" value="1"/>
</dbReference>
<keyword evidence="4 12" id="KW-0349">Heme</keyword>
<comment type="subcellular location">
    <subcellularLocation>
        <location evidence="2">Membrane</location>
        <topology evidence="2">Single-pass membrane protein</topology>
    </subcellularLocation>
</comment>
<dbReference type="EMBL" id="NKXS01001511">
    <property type="protein sequence ID" value="PIN18173.1"/>
    <property type="molecule type" value="Genomic_DNA"/>
</dbReference>
<keyword evidence="10 13" id="KW-0503">Monooxygenase</keyword>
<evidence type="ECO:0000256" key="14">
    <source>
        <dbReference type="SAM" id="Phobius"/>
    </source>
</evidence>
<dbReference type="PRINTS" id="PR00463">
    <property type="entry name" value="EP450I"/>
</dbReference>
<keyword evidence="5 14" id="KW-0812">Transmembrane</keyword>
<comment type="similarity">
    <text evidence="3 13">Belongs to the cytochrome P450 family.</text>
</comment>
<proteinExistence type="inferred from homology"/>
<dbReference type="OrthoDB" id="2789670at2759"/>
<dbReference type="SUPFAM" id="SSF48264">
    <property type="entry name" value="Cytochrome P450"/>
    <property type="match status" value="1"/>
</dbReference>
<organism evidence="16 17">
    <name type="scientific">Handroanthus impetiginosus</name>
    <dbReference type="NCBI Taxonomy" id="429701"/>
    <lineage>
        <taxon>Eukaryota</taxon>
        <taxon>Viridiplantae</taxon>
        <taxon>Streptophyta</taxon>
        <taxon>Embryophyta</taxon>
        <taxon>Tracheophyta</taxon>
        <taxon>Spermatophyta</taxon>
        <taxon>Magnoliopsida</taxon>
        <taxon>eudicotyledons</taxon>
        <taxon>Gunneridae</taxon>
        <taxon>Pentapetalae</taxon>
        <taxon>asterids</taxon>
        <taxon>lamiids</taxon>
        <taxon>Lamiales</taxon>
        <taxon>Bignoniaceae</taxon>
        <taxon>Crescentiina</taxon>
        <taxon>Tabebuia alliance</taxon>
        <taxon>Handroanthus</taxon>
    </lineage>
</organism>
<dbReference type="FunFam" id="1.10.630.10:FF:000011">
    <property type="entry name" value="Cytochrome P450 83B1"/>
    <property type="match status" value="1"/>
</dbReference>
<dbReference type="CDD" id="cd11072">
    <property type="entry name" value="CYP71-like"/>
    <property type="match status" value="1"/>
</dbReference>
<comment type="cofactor">
    <cofactor evidence="1 12">
        <name>heme</name>
        <dbReference type="ChEBI" id="CHEBI:30413"/>
    </cofactor>
</comment>
<dbReference type="PANTHER" id="PTHR47955">
    <property type="entry name" value="CYTOCHROME P450 FAMILY 71 PROTEIN"/>
    <property type="match status" value="1"/>
</dbReference>
<feature type="signal peptide" evidence="15">
    <location>
        <begin position="1"/>
        <end position="26"/>
    </location>
</feature>
<gene>
    <name evidence="16" type="ORF">CDL12_09170</name>
</gene>
<dbReference type="PRINTS" id="PR00385">
    <property type="entry name" value="P450"/>
</dbReference>
<evidence type="ECO:0000256" key="3">
    <source>
        <dbReference type="ARBA" id="ARBA00010617"/>
    </source>
</evidence>
<evidence type="ECO:0000313" key="17">
    <source>
        <dbReference type="Proteomes" id="UP000231279"/>
    </source>
</evidence>
<dbReference type="InterPro" id="IPR036396">
    <property type="entry name" value="Cyt_P450_sf"/>
</dbReference>
<keyword evidence="11 14" id="KW-0472">Membrane</keyword>
<reference evidence="17" key="1">
    <citation type="journal article" date="2018" name="Gigascience">
        <title>Genome assembly of the Pink Ipe (Handroanthus impetiginosus, Bignoniaceae), a highly valued, ecologically keystone Neotropical timber forest tree.</title>
        <authorList>
            <person name="Silva-Junior O.B."/>
            <person name="Grattapaglia D."/>
            <person name="Novaes E."/>
            <person name="Collevatti R.G."/>
        </authorList>
    </citation>
    <scope>NUCLEOTIDE SEQUENCE [LARGE SCALE GENOMIC DNA]</scope>
    <source>
        <strain evidence="17">cv. UFG-1</strain>
    </source>
</reference>
<dbReference type="InterPro" id="IPR017972">
    <property type="entry name" value="Cyt_P450_CS"/>
</dbReference>
<evidence type="ECO:0000256" key="15">
    <source>
        <dbReference type="SAM" id="SignalP"/>
    </source>
</evidence>
<dbReference type="Pfam" id="PF00067">
    <property type="entry name" value="p450"/>
    <property type="match status" value="1"/>
</dbReference>
<name>A0A2G9HL65_9LAMI</name>
<feature type="binding site" description="axial binding residue" evidence="12">
    <location>
        <position position="444"/>
    </location>
    <ligand>
        <name>heme</name>
        <dbReference type="ChEBI" id="CHEBI:30413"/>
    </ligand>
    <ligandPart>
        <name>Fe</name>
        <dbReference type="ChEBI" id="CHEBI:18248"/>
    </ligandPart>
</feature>
<evidence type="ECO:0000256" key="12">
    <source>
        <dbReference type="PIRSR" id="PIRSR602401-1"/>
    </source>
</evidence>
<dbReference type="Proteomes" id="UP000231279">
    <property type="component" value="Unassembled WGS sequence"/>
</dbReference>
<protein>
    <submittedName>
        <fullName evidence="16">Cytochrome P450 CYP2 subfamily</fullName>
    </submittedName>
</protein>
<dbReference type="GO" id="GO:0016020">
    <property type="term" value="C:membrane"/>
    <property type="evidence" value="ECO:0007669"/>
    <property type="project" value="UniProtKB-SubCell"/>
</dbReference>
<evidence type="ECO:0000256" key="6">
    <source>
        <dbReference type="ARBA" id="ARBA00022723"/>
    </source>
</evidence>
<sequence length="502" mass="57466">MLLLLLLLTLPIVFIHLLRKTKSAKALNPPGPPRLPLIGNLHQIYSCKNLHEFLWQLSKKYGPIMYLKLGSMPLVVVSSVKLAKEVLKTQDHLFCNRPNFVGLQKLSYNNSDIAFSPYSDSWRELRKILTVHLLSPKKVQSFRPIREDEMSRLVARIKGVALSSQVVNLNEIMTSFTSTLICRVAFGKRYDEEGSDKRRFDELICEAEAMMAGFFMSDCFPGFGWMDKISGMTSRLEKNFKEFDEFYAEIIEEHLDPDRKKKIKMKDEDDTDDVLDVLIKLKEEKTCSIDLNWNTVKALLMNIFLAGSDTNAAAIIWTMTLLMKAPNVMKKVQIEIRELIGRKGTVDEDDLQKLPYLNAVINETFRLWPPSPLLVRSAVEKCTLDGYEIQPETLVYINAWAIARDPDHWKNPDEFLPERFLYENIDVRGQDFGVLPFGSGRRICAGILMGLAIVGLTVANMLYHFDWELPQGMKPEDIDMDVMLGLAPHKKNALCLVPKKYI</sequence>
<keyword evidence="17" id="KW-1185">Reference proteome</keyword>